<evidence type="ECO:0000313" key="2">
    <source>
        <dbReference type="EMBL" id="ASZ50554.1"/>
    </source>
</evidence>
<dbReference type="PANTHER" id="PTHR31157">
    <property type="entry name" value="SCP DOMAIN-CONTAINING PROTEIN"/>
    <property type="match status" value="1"/>
</dbReference>
<dbReference type="CDD" id="cd05379">
    <property type="entry name" value="CAP_bacterial"/>
    <property type="match status" value="1"/>
</dbReference>
<organism evidence="2">
    <name type="scientific">Vibrio parahaemolyticus</name>
    <dbReference type="NCBI Taxonomy" id="670"/>
    <lineage>
        <taxon>Bacteria</taxon>
        <taxon>Pseudomonadati</taxon>
        <taxon>Pseudomonadota</taxon>
        <taxon>Gammaproteobacteria</taxon>
        <taxon>Vibrionales</taxon>
        <taxon>Vibrionaceae</taxon>
        <taxon>Vibrio</taxon>
    </lineage>
</organism>
<dbReference type="InterPro" id="IPR014044">
    <property type="entry name" value="CAP_dom"/>
</dbReference>
<dbReference type="AlphaFoldDB" id="A0A249W1X4"/>
<protein>
    <recommendedName>
        <fullName evidence="1">SCP domain-containing protein</fullName>
    </recommendedName>
</protein>
<dbReference type="Gene3D" id="3.40.33.10">
    <property type="entry name" value="CAP"/>
    <property type="match status" value="1"/>
</dbReference>
<proteinExistence type="predicted"/>
<feature type="domain" description="SCP" evidence="1">
    <location>
        <begin position="77"/>
        <end position="204"/>
    </location>
</feature>
<dbReference type="PANTHER" id="PTHR31157:SF1">
    <property type="entry name" value="SCP DOMAIN-CONTAINING PROTEIN"/>
    <property type="match status" value="1"/>
</dbReference>
<dbReference type="InterPro" id="IPR035940">
    <property type="entry name" value="CAP_sf"/>
</dbReference>
<dbReference type="EMBL" id="CP023247">
    <property type="protein sequence ID" value="ASZ50554.1"/>
    <property type="molecule type" value="Genomic_DNA"/>
</dbReference>
<sequence>MVLLLVFVRLLGVIIEKRSLLFVTHKGKTMPTKILVPALTLLLSACGGDGESSAPVENGSQNTGSTSSQGTFAEQMLAAVNSARSTKQQCGTTTMPPVGALTWSYDLESAAYRHSSDMANSDFMSHTGSDGSTLSDRVNATGYAWSAIGENVAVGQSSINAVVNAWLSSEGHCLNIMSADFDQMGASLVENHSASYGYYWTQVFAKQR</sequence>
<dbReference type="Pfam" id="PF00188">
    <property type="entry name" value="CAP"/>
    <property type="match status" value="1"/>
</dbReference>
<gene>
    <name evidence="2" type="ORF">YA91_08200</name>
</gene>
<reference evidence="2" key="1">
    <citation type="submission" date="2017-09" db="EMBL/GenBank/DDBJ databases">
        <authorList>
            <person name="Ehlers B."/>
            <person name="Leendertz F.H."/>
        </authorList>
    </citation>
    <scope>NUCLEOTIDE SEQUENCE</scope>
    <source>
        <strain evidence="2">MAVP-26</strain>
    </source>
</reference>
<dbReference type="SUPFAM" id="SSF55797">
    <property type="entry name" value="PR-1-like"/>
    <property type="match status" value="1"/>
</dbReference>
<evidence type="ECO:0000259" key="1">
    <source>
        <dbReference type="Pfam" id="PF00188"/>
    </source>
</evidence>
<accession>A0A249W1X4</accession>
<name>A0A249W1X4_VIBPH</name>